<dbReference type="EMBL" id="JBFARM010000005">
    <property type="protein sequence ID" value="MEV4287407.1"/>
    <property type="molecule type" value="Genomic_DNA"/>
</dbReference>
<reference evidence="2 3" key="1">
    <citation type="submission" date="2024-06" db="EMBL/GenBank/DDBJ databases">
        <title>The Natural Products Discovery Center: Release of the First 8490 Sequenced Strains for Exploring Actinobacteria Biosynthetic Diversity.</title>
        <authorList>
            <person name="Kalkreuter E."/>
            <person name="Kautsar S.A."/>
            <person name="Yang D."/>
            <person name="Bader C.D."/>
            <person name="Teijaro C.N."/>
            <person name="Fluegel L."/>
            <person name="Davis C.M."/>
            <person name="Simpson J.R."/>
            <person name="Lauterbach L."/>
            <person name="Steele A.D."/>
            <person name="Gui C."/>
            <person name="Meng S."/>
            <person name="Li G."/>
            <person name="Viehrig K."/>
            <person name="Ye F."/>
            <person name="Su P."/>
            <person name="Kiefer A.F."/>
            <person name="Nichols A."/>
            <person name="Cepeda A.J."/>
            <person name="Yan W."/>
            <person name="Fan B."/>
            <person name="Jiang Y."/>
            <person name="Adhikari A."/>
            <person name="Zheng C.-J."/>
            <person name="Schuster L."/>
            <person name="Cowan T.M."/>
            <person name="Smanski M.J."/>
            <person name="Chevrette M.G."/>
            <person name="De Carvalho L.P.S."/>
            <person name="Shen B."/>
        </authorList>
    </citation>
    <scope>NUCLEOTIDE SEQUENCE [LARGE SCALE GENOMIC DNA]</scope>
    <source>
        <strain evidence="2 3">NPDC049574</strain>
    </source>
</reference>
<keyword evidence="1" id="KW-0732">Signal</keyword>
<evidence type="ECO:0000313" key="3">
    <source>
        <dbReference type="Proteomes" id="UP001552427"/>
    </source>
</evidence>
<evidence type="ECO:0000313" key="2">
    <source>
        <dbReference type="EMBL" id="MEV4287407.1"/>
    </source>
</evidence>
<accession>A0ABV3H4E5</accession>
<feature type="chain" id="PRO_5046043426" evidence="1">
    <location>
        <begin position="19"/>
        <end position="72"/>
    </location>
</feature>
<protein>
    <submittedName>
        <fullName evidence="2">Uncharacterized protein</fullName>
    </submittedName>
</protein>
<sequence length="72" mass="7884">MITLCIVSSAAACLAALAGHLANPARRRRRQRAQQLDAIRCLVAGRLAKRPELWIEFWYAHQLDSLDAAGGA</sequence>
<dbReference type="RefSeq" id="WP_364450847.1">
    <property type="nucleotide sequence ID" value="NZ_JBFARM010000005.1"/>
</dbReference>
<keyword evidence="3" id="KW-1185">Reference proteome</keyword>
<name>A0ABV3H4E5_9ACTN</name>
<comment type="caution">
    <text evidence="2">The sequence shown here is derived from an EMBL/GenBank/DDBJ whole genome shotgun (WGS) entry which is preliminary data.</text>
</comment>
<proteinExistence type="predicted"/>
<evidence type="ECO:0000256" key="1">
    <source>
        <dbReference type="SAM" id="SignalP"/>
    </source>
</evidence>
<dbReference type="Proteomes" id="UP001552427">
    <property type="component" value="Unassembled WGS sequence"/>
</dbReference>
<organism evidence="2 3">
    <name type="scientific">Nonomuraea bangladeshensis</name>
    <dbReference type="NCBI Taxonomy" id="404385"/>
    <lineage>
        <taxon>Bacteria</taxon>
        <taxon>Bacillati</taxon>
        <taxon>Actinomycetota</taxon>
        <taxon>Actinomycetes</taxon>
        <taxon>Streptosporangiales</taxon>
        <taxon>Streptosporangiaceae</taxon>
        <taxon>Nonomuraea</taxon>
    </lineage>
</organism>
<gene>
    <name evidence="2" type="ORF">AB0K40_18025</name>
</gene>
<feature type="signal peptide" evidence="1">
    <location>
        <begin position="1"/>
        <end position="18"/>
    </location>
</feature>